<proteinExistence type="predicted"/>
<dbReference type="RefSeq" id="WP_145099928.1">
    <property type="nucleotide sequence ID" value="NZ_CP036274.1"/>
</dbReference>
<dbReference type="PROSITE" id="PS51257">
    <property type="entry name" value="PROKAR_LIPOPROTEIN"/>
    <property type="match status" value="1"/>
</dbReference>
<name>A0A517YNY8_9BACT</name>
<dbReference type="AlphaFoldDB" id="A0A517YNY8"/>
<feature type="signal peptide" evidence="1">
    <location>
        <begin position="1"/>
        <end position="22"/>
    </location>
</feature>
<reference evidence="2 3" key="1">
    <citation type="submission" date="2019-02" db="EMBL/GenBank/DDBJ databases">
        <title>Deep-cultivation of Planctomycetes and their phenomic and genomic characterization uncovers novel biology.</title>
        <authorList>
            <person name="Wiegand S."/>
            <person name="Jogler M."/>
            <person name="Boedeker C."/>
            <person name="Pinto D."/>
            <person name="Vollmers J."/>
            <person name="Rivas-Marin E."/>
            <person name="Kohn T."/>
            <person name="Peeters S.H."/>
            <person name="Heuer A."/>
            <person name="Rast P."/>
            <person name="Oberbeckmann S."/>
            <person name="Bunk B."/>
            <person name="Jeske O."/>
            <person name="Meyerdierks A."/>
            <person name="Storesund J.E."/>
            <person name="Kallscheuer N."/>
            <person name="Luecker S."/>
            <person name="Lage O.M."/>
            <person name="Pohl T."/>
            <person name="Merkel B.J."/>
            <person name="Hornburger P."/>
            <person name="Mueller R.-W."/>
            <person name="Bruemmer F."/>
            <person name="Labrenz M."/>
            <person name="Spormann A.M."/>
            <person name="Op den Camp H."/>
            <person name="Overmann J."/>
            <person name="Amann R."/>
            <person name="Jetten M.S.M."/>
            <person name="Mascher T."/>
            <person name="Medema M.H."/>
            <person name="Devos D.P."/>
            <person name="Kaster A.-K."/>
            <person name="Ovreas L."/>
            <person name="Rohde M."/>
            <person name="Galperin M.Y."/>
            <person name="Jogler C."/>
        </authorList>
    </citation>
    <scope>NUCLEOTIDE SEQUENCE [LARGE SCALE GENOMIC DNA]</scope>
    <source>
        <strain evidence="2 3">ETA_A8</strain>
    </source>
</reference>
<evidence type="ECO:0000313" key="3">
    <source>
        <dbReference type="Proteomes" id="UP000315017"/>
    </source>
</evidence>
<dbReference type="EMBL" id="CP036274">
    <property type="protein sequence ID" value="QDU31937.1"/>
    <property type="molecule type" value="Genomic_DNA"/>
</dbReference>
<organism evidence="2 3">
    <name type="scientific">Anatilimnocola aggregata</name>
    <dbReference type="NCBI Taxonomy" id="2528021"/>
    <lineage>
        <taxon>Bacteria</taxon>
        <taxon>Pseudomonadati</taxon>
        <taxon>Planctomycetota</taxon>
        <taxon>Planctomycetia</taxon>
        <taxon>Pirellulales</taxon>
        <taxon>Pirellulaceae</taxon>
        <taxon>Anatilimnocola</taxon>
    </lineage>
</organism>
<feature type="chain" id="PRO_5022078745" evidence="1">
    <location>
        <begin position="23"/>
        <end position="209"/>
    </location>
</feature>
<evidence type="ECO:0000313" key="2">
    <source>
        <dbReference type="EMBL" id="QDU31937.1"/>
    </source>
</evidence>
<protein>
    <submittedName>
        <fullName evidence="2">Uncharacterized protein</fullName>
    </submittedName>
</protein>
<accession>A0A517YNY8</accession>
<dbReference type="Proteomes" id="UP000315017">
    <property type="component" value="Chromosome"/>
</dbReference>
<gene>
    <name evidence="2" type="ORF">ETAA8_70990</name>
</gene>
<dbReference type="OrthoDB" id="288562at2"/>
<evidence type="ECO:0000256" key="1">
    <source>
        <dbReference type="SAM" id="SignalP"/>
    </source>
</evidence>
<sequence length="209" mass="22503" precursor="true">MTLVFRSPIILLAALTGLVALASFTGCSQQDQIAHYSVPKPETIHTEIKRPAGAPAMPFGMGGGVNRPPAGGGSEDLKFEMPEGWTETAGNQFSLKAFEVKDGDEKIDITVSAAGGDLTANMNRWRGQVNLPEATAEDLAKAYKPIEVNGQEGQFIEMHSAADAPQKQSILGVVVVDGDRTWFVKLRGNTALAERERANFEAFAKSLKW</sequence>
<keyword evidence="1" id="KW-0732">Signal</keyword>
<keyword evidence="3" id="KW-1185">Reference proteome</keyword>
<dbReference type="KEGG" id="aagg:ETAA8_70990"/>